<reference evidence="1" key="1">
    <citation type="submission" date="2024-12" db="EMBL/GenBank/DDBJ databases">
        <authorList>
            <person name="Wu N."/>
        </authorList>
    </citation>
    <scope>NUCLEOTIDE SEQUENCE</scope>
    <source>
        <strain evidence="1">P15</strain>
    </source>
</reference>
<evidence type="ECO:0000313" key="1">
    <source>
        <dbReference type="EMBL" id="MFM9330982.1"/>
    </source>
</evidence>
<accession>A0ACC7P2T6</accession>
<gene>
    <name evidence="1" type="ORF">ACI1P1_22070</name>
</gene>
<sequence length="388" mass="43438">MPNLDESNEEHFYHFGTSTAINEDGIWEHPEQISIGNSVFLERGYHMKVQEMENCTSPKIIIGENCWCNRYFRITAANRVELKKNVLIGPHVTLTDIMDDGGTGRIELGESCWLGANVVVKGNVRIGKGSVVGAHSAVLQDIPDYCVATGNPAVISRIYDTVSGEWVRVKELDKLNQVLANRRRQPLLSICLSPFQHPAALEQCLESIYDQIDACELFEICVAEGEANPESRVLLDRFQKQYANLTCISITNSPAPPIVHLMNQAKGAFIMPLFRPCRFEPDRLIPFLNVIHHHRTCSFIWINGNPQSPLTPVPVTQQMQGFEAFAVALSRFGAKSASLVLERTSWQRLQPLDPSQEQDVSLIPWVRILLNLNHNFCLYDGSASTGAI</sequence>
<keyword evidence="2" id="KW-1185">Reference proteome</keyword>
<dbReference type="Proteomes" id="UP001631969">
    <property type="component" value="Unassembled WGS sequence"/>
</dbReference>
<organism evidence="1 2">
    <name type="scientific">Paenibacillus mesotrionivorans</name>
    <dbReference type="NCBI Taxonomy" id="3160968"/>
    <lineage>
        <taxon>Bacteria</taxon>
        <taxon>Bacillati</taxon>
        <taxon>Bacillota</taxon>
        <taxon>Bacilli</taxon>
        <taxon>Bacillales</taxon>
        <taxon>Paenibacillaceae</taxon>
        <taxon>Paenibacillus</taxon>
    </lineage>
</organism>
<comment type="caution">
    <text evidence="1">The sequence shown here is derived from an EMBL/GenBank/DDBJ whole genome shotgun (WGS) entry which is preliminary data.</text>
</comment>
<proteinExistence type="predicted"/>
<name>A0ACC7P2T6_9BACL</name>
<dbReference type="EMBL" id="JBJURJ010000016">
    <property type="protein sequence ID" value="MFM9330982.1"/>
    <property type="molecule type" value="Genomic_DNA"/>
</dbReference>
<evidence type="ECO:0000313" key="2">
    <source>
        <dbReference type="Proteomes" id="UP001631969"/>
    </source>
</evidence>
<protein>
    <submittedName>
        <fullName evidence="1">Uncharacterized protein</fullName>
    </submittedName>
</protein>